<dbReference type="EMBL" id="JACDXW010000001">
    <property type="protein sequence ID" value="MCB5362542.1"/>
    <property type="molecule type" value="Genomic_DNA"/>
</dbReference>
<dbReference type="PANTHER" id="PTHR38767">
    <property type="entry name" value="DNA POLYMERASE III SUBUNIT CHI"/>
    <property type="match status" value="1"/>
</dbReference>
<dbReference type="InterPro" id="IPR036768">
    <property type="entry name" value="PolIII_chi_sf"/>
</dbReference>
<dbReference type="Proteomes" id="UP000776983">
    <property type="component" value="Unassembled WGS sequence"/>
</dbReference>
<sequence length="151" mass="16977">MPNAPTRVDFAFGAPDRWRAACEVLARHYSAGNQVVVYCTQAQALSAFDLQLWGYEPTAFIPHVMADDTKAEQTPIVLTSQALSPEQAGKPQAWLLNLDDDCPPMARQYQRVLEIVSTSETDTAAARQRWRQYKQLGFELVGHDLATRKRL</sequence>
<dbReference type="PANTHER" id="PTHR38767:SF1">
    <property type="entry name" value="DNA POLYMERASE III SUBUNIT CHI"/>
    <property type="match status" value="1"/>
</dbReference>
<organism evidence="1 2">
    <name type="scientific">Mesopusillimonas faecipullorum</name>
    <dbReference type="NCBI Taxonomy" id="2755040"/>
    <lineage>
        <taxon>Bacteria</taxon>
        <taxon>Pseudomonadati</taxon>
        <taxon>Pseudomonadota</taxon>
        <taxon>Betaproteobacteria</taxon>
        <taxon>Burkholderiales</taxon>
        <taxon>Alcaligenaceae</taxon>
        <taxon>Mesopusillimonas</taxon>
    </lineage>
</organism>
<protein>
    <submittedName>
        <fullName evidence="1">DNA polymerase III subunit chi</fullName>
    </submittedName>
</protein>
<evidence type="ECO:0000313" key="2">
    <source>
        <dbReference type="Proteomes" id="UP000776983"/>
    </source>
</evidence>
<dbReference type="Gene3D" id="3.40.50.10110">
    <property type="entry name" value="DNA polymerase III subunit chi"/>
    <property type="match status" value="1"/>
</dbReference>
<accession>A0ABS8C935</accession>
<dbReference type="SUPFAM" id="SSF102400">
    <property type="entry name" value="DNA polymerase III chi subunit"/>
    <property type="match status" value="1"/>
</dbReference>
<dbReference type="Pfam" id="PF04364">
    <property type="entry name" value="DNA_pol3_chi"/>
    <property type="match status" value="1"/>
</dbReference>
<keyword evidence="2" id="KW-1185">Reference proteome</keyword>
<dbReference type="RefSeq" id="WP_226952771.1">
    <property type="nucleotide sequence ID" value="NZ_JACDXW010000001.1"/>
</dbReference>
<proteinExistence type="predicted"/>
<name>A0ABS8C935_9BURK</name>
<dbReference type="InterPro" id="IPR007459">
    <property type="entry name" value="DNA_pol3_chi"/>
</dbReference>
<evidence type="ECO:0000313" key="1">
    <source>
        <dbReference type="EMBL" id="MCB5362542.1"/>
    </source>
</evidence>
<comment type="caution">
    <text evidence="1">The sequence shown here is derived from an EMBL/GenBank/DDBJ whole genome shotgun (WGS) entry which is preliminary data.</text>
</comment>
<reference evidence="1 2" key="1">
    <citation type="submission" date="2020-07" db="EMBL/GenBank/DDBJ databases">
        <title>Pusillimonas sp. nov., isolated from poultry manure in Taiwan.</title>
        <authorList>
            <person name="Lin S.-Y."/>
            <person name="Tang Y.-S."/>
            <person name="Young C.-C."/>
        </authorList>
    </citation>
    <scope>NUCLEOTIDE SEQUENCE [LARGE SCALE GENOMIC DNA]</scope>
    <source>
        <strain evidence="1 2">CC-YST705</strain>
    </source>
</reference>
<gene>
    <name evidence="1" type="ORF">H0484_02060</name>
</gene>